<accession>A0A8K0TI84</accession>
<dbReference type="Proteomes" id="UP000813385">
    <property type="component" value="Unassembled WGS sequence"/>
</dbReference>
<keyword evidence="6" id="KW-1185">Reference proteome</keyword>
<evidence type="ECO:0000256" key="2">
    <source>
        <dbReference type="ARBA" id="ARBA00022723"/>
    </source>
</evidence>
<evidence type="ECO:0000313" key="5">
    <source>
        <dbReference type="EMBL" id="KAH7368000.1"/>
    </source>
</evidence>
<comment type="similarity">
    <text evidence="1">Belongs to the Gfa family.</text>
</comment>
<feature type="domain" description="CENP-V/GFA" evidence="4">
    <location>
        <begin position="4"/>
        <end position="107"/>
    </location>
</feature>
<dbReference type="GO" id="GO:0046872">
    <property type="term" value="F:metal ion binding"/>
    <property type="evidence" value="ECO:0007669"/>
    <property type="project" value="UniProtKB-KW"/>
</dbReference>
<evidence type="ECO:0000259" key="4">
    <source>
        <dbReference type="PROSITE" id="PS51891"/>
    </source>
</evidence>
<comment type="caution">
    <text evidence="5">The sequence shown here is derived from an EMBL/GenBank/DDBJ whole genome shotgun (WGS) entry which is preliminary data.</text>
</comment>
<dbReference type="InterPro" id="IPR011057">
    <property type="entry name" value="Mss4-like_sf"/>
</dbReference>
<evidence type="ECO:0000313" key="6">
    <source>
        <dbReference type="Proteomes" id="UP000813385"/>
    </source>
</evidence>
<dbReference type="AlphaFoldDB" id="A0A8K0TI84"/>
<reference evidence="5" key="1">
    <citation type="journal article" date="2021" name="Nat. Commun.">
        <title>Genetic determinants of endophytism in the Arabidopsis root mycobiome.</title>
        <authorList>
            <person name="Mesny F."/>
            <person name="Miyauchi S."/>
            <person name="Thiergart T."/>
            <person name="Pickel B."/>
            <person name="Atanasova L."/>
            <person name="Karlsson M."/>
            <person name="Huettel B."/>
            <person name="Barry K.W."/>
            <person name="Haridas S."/>
            <person name="Chen C."/>
            <person name="Bauer D."/>
            <person name="Andreopoulos W."/>
            <person name="Pangilinan J."/>
            <person name="LaButti K."/>
            <person name="Riley R."/>
            <person name="Lipzen A."/>
            <person name="Clum A."/>
            <person name="Drula E."/>
            <person name="Henrissat B."/>
            <person name="Kohler A."/>
            <person name="Grigoriev I.V."/>
            <person name="Martin F.M."/>
            <person name="Hacquard S."/>
        </authorList>
    </citation>
    <scope>NUCLEOTIDE SEQUENCE</scope>
    <source>
        <strain evidence="5">MPI-CAGE-AT-0016</strain>
    </source>
</reference>
<evidence type="ECO:0000256" key="3">
    <source>
        <dbReference type="ARBA" id="ARBA00022833"/>
    </source>
</evidence>
<evidence type="ECO:0000256" key="1">
    <source>
        <dbReference type="ARBA" id="ARBA00005495"/>
    </source>
</evidence>
<dbReference type="InterPro" id="IPR006913">
    <property type="entry name" value="CENP-V/GFA"/>
</dbReference>
<proteinExistence type="inferred from homology"/>
<dbReference type="Gene3D" id="2.170.150.70">
    <property type="match status" value="1"/>
</dbReference>
<dbReference type="GO" id="GO:0016846">
    <property type="term" value="F:carbon-sulfur lyase activity"/>
    <property type="evidence" value="ECO:0007669"/>
    <property type="project" value="InterPro"/>
</dbReference>
<dbReference type="PROSITE" id="PS51891">
    <property type="entry name" value="CENP_V_GFA"/>
    <property type="match status" value="1"/>
</dbReference>
<keyword evidence="2" id="KW-0479">Metal-binding</keyword>
<organism evidence="5 6">
    <name type="scientific">Plectosphaerella cucumerina</name>
    <dbReference type="NCBI Taxonomy" id="40658"/>
    <lineage>
        <taxon>Eukaryota</taxon>
        <taxon>Fungi</taxon>
        <taxon>Dikarya</taxon>
        <taxon>Ascomycota</taxon>
        <taxon>Pezizomycotina</taxon>
        <taxon>Sordariomycetes</taxon>
        <taxon>Hypocreomycetidae</taxon>
        <taxon>Glomerellales</taxon>
        <taxon>Plectosphaerellaceae</taxon>
        <taxon>Plectosphaerella</taxon>
    </lineage>
</organism>
<dbReference type="EMBL" id="JAGPXD010000002">
    <property type="protein sequence ID" value="KAH7368000.1"/>
    <property type="molecule type" value="Genomic_DNA"/>
</dbReference>
<gene>
    <name evidence="5" type="ORF">B0T11DRAFT_349436</name>
</gene>
<dbReference type="Pfam" id="PF04828">
    <property type="entry name" value="GFA"/>
    <property type="match status" value="1"/>
</dbReference>
<dbReference type="OrthoDB" id="2993351at2759"/>
<dbReference type="PANTHER" id="PTHR28620:SF1">
    <property type="entry name" value="CENP-V_GFA DOMAIN-CONTAINING PROTEIN"/>
    <property type="match status" value="1"/>
</dbReference>
<dbReference type="PANTHER" id="PTHR28620">
    <property type="entry name" value="CENTROMERE PROTEIN V"/>
    <property type="match status" value="1"/>
</dbReference>
<protein>
    <submittedName>
        <fullName evidence="5">Glutathione-dependent formaldehyde-activating gfa</fullName>
    </submittedName>
</protein>
<keyword evidence="3" id="KW-0862">Zinc</keyword>
<sequence length="120" mass="12934">MAALTARCYCGDTTVTLPSTPQTARRCNCTFCFRAGAVWAYFPTGSLKVEAKNGSNAASTDGSRNHYFCGRCGMHTHGNIPDYSGQSGEGGRMDKVNLNMIDGLDWSAVAVEDVDGRNLW</sequence>
<dbReference type="InterPro" id="IPR052355">
    <property type="entry name" value="CENP-V-like"/>
</dbReference>
<name>A0A8K0TI84_9PEZI</name>
<dbReference type="SUPFAM" id="SSF51316">
    <property type="entry name" value="Mss4-like"/>
    <property type="match status" value="1"/>
</dbReference>